<name>A0A7X0MB08_9HYPH</name>
<evidence type="ECO:0000313" key="1">
    <source>
        <dbReference type="EMBL" id="MBB6484267.1"/>
    </source>
</evidence>
<dbReference type="Proteomes" id="UP000565576">
    <property type="component" value="Unassembled WGS sequence"/>
</dbReference>
<organism evidence="1 2">
    <name type="scientific">Rhizobium lusitanum</name>
    <dbReference type="NCBI Taxonomy" id="293958"/>
    <lineage>
        <taxon>Bacteria</taxon>
        <taxon>Pseudomonadati</taxon>
        <taxon>Pseudomonadota</taxon>
        <taxon>Alphaproteobacteria</taxon>
        <taxon>Hyphomicrobiales</taxon>
        <taxon>Rhizobiaceae</taxon>
        <taxon>Rhizobium/Agrobacterium group</taxon>
        <taxon>Rhizobium</taxon>
    </lineage>
</organism>
<accession>A0A7X0MB08</accession>
<dbReference type="AlphaFoldDB" id="A0A7X0MB08"/>
<proteinExistence type="predicted"/>
<sequence>MAFWRITDTMTGTHAGVFEGLRSSTKMVHTNTGRSFHSHRLSQGKGPGVREEIGYATTSNLSSEDQCPRR</sequence>
<dbReference type="EMBL" id="JACHBG010000002">
    <property type="protein sequence ID" value="MBB6484267.1"/>
    <property type="molecule type" value="Genomic_DNA"/>
</dbReference>
<protein>
    <submittedName>
        <fullName evidence="1">Uncharacterized protein</fullName>
    </submittedName>
</protein>
<comment type="caution">
    <text evidence="1">The sequence shown here is derived from an EMBL/GenBank/DDBJ whole genome shotgun (WGS) entry which is preliminary data.</text>
</comment>
<evidence type="ECO:0000313" key="2">
    <source>
        <dbReference type="Proteomes" id="UP000565576"/>
    </source>
</evidence>
<reference evidence="1 2" key="1">
    <citation type="submission" date="2020-08" db="EMBL/GenBank/DDBJ databases">
        <title>Genomic Encyclopedia of Type Strains, Phase IV (KMG-V): Genome sequencing to study the core and pangenomes of soil and plant-associated prokaryotes.</title>
        <authorList>
            <person name="Whitman W."/>
        </authorList>
    </citation>
    <scope>NUCLEOTIDE SEQUENCE [LARGE SCALE GENOMIC DNA]</scope>
    <source>
        <strain evidence="1 2">SEMIA 4060</strain>
    </source>
</reference>
<gene>
    <name evidence="1" type="ORF">GGD46_001533</name>
</gene>